<reference evidence="1 2" key="1">
    <citation type="submission" date="2015-09" db="EMBL/GenBank/DDBJ databases">
        <title>Host preference determinants of Valsa canker pathogens revealed by comparative genomics.</title>
        <authorList>
            <person name="Yin Z."/>
            <person name="Huang L."/>
        </authorList>
    </citation>
    <scope>NUCLEOTIDE SEQUENCE [LARGE SCALE GENOMIC DNA]</scope>
    <source>
        <strain evidence="1 2">YSFL</strain>
    </source>
</reference>
<accession>A0A423W8X4</accession>
<name>A0A423W8X4_CYTCH</name>
<keyword evidence="2" id="KW-1185">Reference proteome</keyword>
<dbReference type="AlphaFoldDB" id="A0A423W8X4"/>
<evidence type="ECO:0000313" key="1">
    <source>
        <dbReference type="EMBL" id="ROV99796.1"/>
    </source>
</evidence>
<evidence type="ECO:0000313" key="2">
    <source>
        <dbReference type="Proteomes" id="UP000284375"/>
    </source>
</evidence>
<dbReference type="Proteomes" id="UP000284375">
    <property type="component" value="Unassembled WGS sequence"/>
</dbReference>
<dbReference type="EMBL" id="LJZO01000010">
    <property type="protein sequence ID" value="ROV99796.1"/>
    <property type="molecule type" value="Genomic_DNA"/>
</dbReference>
<comment type="caution">
    <text evidence="1">The sequence shown here is derived from an EMBL/GenBank/DDBJ whole genome shotgun (WGS) entry which is preliminary data.</text>
</comment>
<organism evidence="1 2">
    <name type="scientific">Cytospora chrysosperma</name>
    <name type="common">Cytospora canker fungus</name>
    <name type="synonym">Sphaeria chrysosperma</name>
    <dbReference type="NCBI Taxonomy" id="252740"/>
    <lineage>
        <taxon>Eukaryota</taxon>
        <taxon>Fungi</taxon>
        <taxon>Dikarya</taxon>
        <taxon>Ascomycota</taxon>
        <taxon>Pezizomycotina</taxon>
        <taxon>Sordariomycetes</taxon>
        <taxon>Sordariomycetidae</taxon>
        <taxon>Diaporthales</taxon>
        <taxon>Cytosporaceae</taxon>
        <taxon>Cytospora</taxon>
    </lineage>
</organism>
<gene>
    <name evidence="1" type="ORF">VSDG_03170</name>
</gene>
<protein>
    <submittedName>
        <fullName evidence="1">Uncharacterized protein</fullName>
    </submittedName>
</protein>
<sequence length="77" mass="8728">MCYYELNEFTGCGCVKANTNATLEQCPIAQTYGRMCPKFQCGPDPRRQPTKRFGLVCMDCLEGKSVKPSKKQKRSKK</sequence>
<proteinExistence type="predicted"/>
<dbReference type="OrthoDB" id="5199080at2759"/>